<dbReference type="InterPro" id="IPR036086">
    <property type="entry name" value="ParB/Sulfiredoxin_sf"/>
</dbReference>
<dbReference type="SUPFAM" id="SSF110849">
    <property type="entry name" value="ParB/Sulfiredoxin"/>
    <property type="match status" value="1"/>
</dbReference>
<reference evidence="4 5" key="1">
    <citation type="submission" date="2017-04" db="EMBL/GenBank/DDBJ databases">
        <authorList>
            <person name="Afonso C.L."/>
            <person name="Miller P.J."/>
            <person name="Scott M.A."/>
            <person name="Spackman E."/>
            <person name="Goraichik I."/>
            <person name="Dimitrov K.M."/>
            <person name="Suarez D.L."/>
            <person name="Swayne D.E."/>
        </authorList>
    </citation>
    <scope>NUCLEOTIDE SEQUENCE [LARGE SCALE GENOMIC DNA]</scope>
    <source>
        <strain evidence="4 5">KR-140</strain>
    </source>
</reference>
<comment type="similarity">
    <text evidence="1">Belongs to the ParB family.</text>
</comment>
<dbReference type="NCBIfam" id="TIGR00180">
    <property type="entry name" value="parB_part"/>
    <property type="match status" value="1"/>
</dbReference>
<dbReference type="Pfam" id="PF02195">
    <property type="entry name" value="ParB_N"/>
    <property type="match status" value="1"/>
</dbReference>
<feature type="domain" description="ParB-like N-terminal" evidence="3">
    <location>
        <begin position="29"/>
        <end position="118"/>
    </location>
</feature>
<sequence length="304" mass="33197">MIRKRPPIRPKDLELLGASASLSQAQHIAVLPVAELTPGRHQPRRTFDDAALTALAQSLQEQGVLQPLLIRPVEGGHEIVAGERRWRAAQIAGLTEVPVIVRTLTDEEARAAALIENLQRENLNVIDEVDAKLDLVALALGLDREGARARLLELRAQQAGADHETLTRLFTPLSETWESFAKNKLRILGWPEAVLCAMRDQGLPFTHAGVIAAAPAEHHSALLQLAGGGASRAELQAEVARLKAKAAQAPAPYMQRALEVSRRLGSRRLLGSLKPLEARALERWLDKMPESVRQLLEGAEGTEK</sequence>
<dbReference type="CDD" id="cd16393">
    <property type="entry name" value="SPO0J_N"/>
    <property type="match status" value="1"/>
</dbReference>
<organism evidence="4 5">
    <name type="scientific">Deinococcus hopiensis KR-140</name>
    <dbReference type="NCBI Taxonomy" id="695939"/>
    <lineage>
        <taxon>Bacteria</taxon>
        <taxon>Thermotogati</taxon>
        <taxon>Deinococcota</taxon>
        <taxon>Deinococci</taxon>
        <taxon>Deinococcales</taxon>
        <taxon>Deinococcaceae</taxon>
        <taxon>Deinococcus</taxon>
    </lineage>
</organism>
<dbReference type="GO" id="GO:0005694">
    <property type="term" value="C:chromosome"/>
    <property type="evidence" value="ECO:0007669"/>
    <property type="project" value="TreeGrafter"/>
</dbReference>
<proteinExistence type="inferred from homology"/>
<dbReference type="RefSeq" id="WP_084051462.1">
    <property type="nucleotide sequence ID" value="NZ_FWWU01000011.1"/>
</dbReference>
<evidence type="ECO:0000259" key="3">
    <source>
        <dbReference type="SMART" id="SM00470"/>
    </source>
</evidence>
<name>A0A1W1VWQ7_9DEIO</name>
<dbReference type="STRING" id="695939.SAMN00790413_06172"/>
<gene>
    <name evidence="4" type="ORF">SAMN00790413_06172</name>
</gene>
<protein>
    <submittedName>
        <fullName evidence="4">Chromosome partitioning protein, ParB family</fullName>
    </submittedName>
</protein>
<dbReference type="OrthoDB" id="61260at2"/>
<dbReference type="FunFam" id="3.90.1530.30:FF:000001">
    <property type="entry name" value="Chromosome partitioning protein ParB"/>
    <property type="match status" value="1"/>
</dbReference>
<evidence type="ECO:0000256" key="2">
    <source>
        <dbReference type="ARBA" id="ARBA00023125"/>
    </source>
</evidence>
<dbReference type="Gene3D" id="1.10.10.2830">
    <property type="match status" value="1"/>
</dbReference>
<dbReference type="PANTHER" id="PTHR33375">
    <property type="entry name" value="CHROMOSOME-PARTITIONING PROTEIN PARB-RELATED"/>
    <property type="match status" value="1"/>
</dbReference>
<dbReference type="AlphaFoldDB" id="A0A1W1VWQ7"/>
<dbReference type="InterPro" id="IPR050336">
    <property type="entry name" value="Chromosome_partition/occlusion"/>
</dbReference>
<dbReference type="SUPFAM" id="SSF109709">
    <property type="entry name" value="KorB DNA-binding domain-like"/>
    <property type="match status" value="1"/>
</dbReference>
<accession>A0A1W1VWQ7</accession>
<dbReference type="GO" id="GO:0007059">
    <property type="term" value="P:chromosome segregation"/>
    <property type="evidence" value="ECO:0007669"/>
    <property type="project" value="TreeGrafter"/>
</dbReference>
<keyword evidence="2" id="KW-0238">DNA-binding</keyword>
<evidence type="ECO:0000256" key="1">
    <source>
        <dbReference type="ARBA" id="ARBA00006295"/>
    </source>
</evidence>
<evidence type="ECO:0000313" key="5">
    <source>
        <dbReference type="Proteomes" id="UP000192582"/>
    </source>
</evidence>
<dbReference type="Proteomes" id="UP000192582">
    <property type="component" value="Unassembled WGS sequence"/>
</dbReference>
<dbReference type="PANTHER" id="PTHR33375:SF7">
    <property type="entry name" value="CHROMOSOME 2-PARTITIONING PROTEIN PARB-RELATED"/>
    <property type="match status" value="1"/>
</dbReference>
<keyword evidence="5" id="KW-1185">Reference proteome</keyword>
<dbReference type="InterPro" id="IPR004437">
    <property type="entry name" value="ParB/RepB/Spo0J"/>
</dbReference>
<dbReference type="GO" id="GO:0003677">
    <property type="term" value="F:DNA binding"/>
    <property type="evidence" value="ECO:0007669"/>
    <property type="project" value="UniProtKB-KW"/>
</dbReference>
<dbReference type="SMART" id="SM00470">
    <property type="entry name" value="ParB"/>
    <property type="match status" value="1"/>
</dbReference>
<dbReference type="InterPro" id="IPR003115">
    <property type="entry name" value="ParB_N"/>
</dbReference>
<dbReference type="EMBL" id="FWWU01000011">
    <property type="protein sequence ID" value="SMB97766.1"/>
    <property type="molecule type" value="Genomic_DNA"/>
</dbReference>
<evidence type="ECO:0000313" key="4">
    <source>
        <dbReference type="EMBL" id="SMB97766.1"/>
    </source>
</evidence>
<dbReference type="Gene3D" id="3.90.1530.30">
    <property type="match status" value="1"/>
</dbReference>